<protein>
    <submittedName>
        <fullName evidence="1">Uncharacterized protein</fullName>
    </submittedName>
</protein>
<accession>A0ACC2VXT1</accession>
<dbReference type="EMBL" id="JASBWT010000006">
    <property type="protein sequence ID" value="KAJ9103799.1"/>
    <property type="molecule type" value="Genomic_DNA"/>
</dbReference>
<dbReference type="Proteomes" id="UP001227268">
    <property type="component" value="Unassembled WGS sequence"/>
</dbReference>
<organism evidence="1 2">
    <name type="scientific">Naganishia friedmannii</name>
    <dbReference type="NCBI Taxonomy" id="89922"/>
    <lineage>
        <taxon>Eukaryota</taxon>
        <taxon>Fungi</taxon>
        <taxon>Dikarya</taxon>
        <taxon>Basidiomycota</taxon>
        <taxon>Agaricomycotina</taxon>
        <taxon>Tremellomycetes</taxon>
        <taxon>Filobasidiales</taxon>
        <taxon>Filobasidiaceae</taxon>
        <taxon>Naganishia</taxon>
    </lineage>
</organism>
<evidence type="ECO:0000313" key="2">
    <source>
        <dbReference type="Proteomes" id="UP001227268"/>
    </source>
</evidence>
<evidence type="ECO:0000313" key="1">
    <source>
        <dbReference type="EMBL" id="KAJ9103799.1"/>
    </source>
</evidence>
<gene>
    <name evidence="1" type="ORF">QFC21_002261</name>
</gene>
<reference evidence="1" key="1">
    <citation type="submission" date="2023-04" db="EMBL/GenBank/DDBJ databases">
        <title>Draft Genome sequencing of Naganishia species isolated from polar environments using Oxford Nanopore Technology.</title>
        <authorList>
            <person name="Leo P."/>
            <person name="Venkateswaran K."/>
        </authorList>
    </citation>
    <scope>NUCLEOTIDE SEQUENCE</scope>
    <source>
        <strain evidence="1">MNA-CCFEE 5423</strain>
    </source>
</reference>
<proteinExistence type="predicted"/>
<keyword evidence="2" id="KW-1185">Reference proteome</keyword>
<comment type="caution">
    <text evidence="1">The sequence shown here is derived from an EMBL/GenBank/DDBJ whole genome shotgun (WGS) entry which is preliminary data.</text>
</comment>
<sequence length="1313" mass="137372">MFNSLRSVSGSSTSGTSASASSSGTNTTATPSASSGLGVQHPLLAAGGGLSRRESTESRGGHRVASDTSGGGVSGDVPMPSAAVPVTLPYKPRQRHSHSASGSGMLTSTSASTATTGVAPLGSPGISNGLATPPTTNEQQPGQGTAMTGLTASHHTYVTATPFQAGGSHSGAGGGTGSARASVTSRLQLQRLKAAAQKAGLVGDGKAEGSASLGMKMLEVAVERAQSGRKMGREWAVVVGCLGKATLLLPSSPASTLPLTPQTFKDHIVFATPTGDVLATMSGLIGYLDDAALHALQPLIIQDPSISIPQTPFVKQLRSPLLSGPSVAPSAPTLCPTYTITHRTSLPFPAPMLVHDPPSPALTANGGETANTRSRSGSGASLASIGAGIQSVVSGISGDGKPSGEGKPAAGRLFAGLFGAAAREREREKERREAEKAEEEARQLPATKLPEIPVEKSSVLDVSKPIESGFKSDLRIDEDTQETPTVSRTASLHEFNTTDGFQIPAWTIDKVVKYSEVNKALAKAITRRIKHQLDGLPDKAIEKVVTFVSSAHPCYTADGTAALVSPAVSSRVASPSVPEHVLNFRSADETCTTLQHFMGNIYDDLYAHYLAQVLTPPSPSVPASSGLAGLRRRGSRGKSTPSVVTDADATEEEKQEKEKKEKVRLHAAEETAESQAIAGTDRVEAAVCELFYISKHDVALSSRIAALNMLDLSLEHLGVVVKETVAESGKEAALAERNLRVERGLDGMVERVGSLLQGLNDSGSCTPKAKSDKLVQAHKVIISGLANMPKIRLRPDGEDFELPDPILSPAVEAQDLPDQPSPNGPRVALKPLDDLLAVESSEALTTPVPDRPTVPASAKMLPELVLPDAVQQMSLHEAMSNDMTPTGENPDGDFDGTADDAQHVGSASSGADLLLPLIIYAIVKSNPARLVSHLLFIQRYRTSICATGEANYVAVNITAAVEFLENVDLADLGLSSTEKVMSVADLSPIGLTFYRDTDPDTASIASASSKLKGRVQQVGELAGTAAGSARAVVDSSWSALRGLVTPNLGLKPVTSRGSDGSGEGVPPTDRPRLASRRSSGFSFANVTASVASIANAAQHRERPRSHTWSAGREMTEVNSRPASIREVDEDSDHGEHAGSDIDADYEDHQGASSTSVNDIAALLHRKPSDVRSITSVTSMLSGTSTDELRNERLSISDRFANLSGLGKSPTTPTEQSNMAQGILGTSTPRNPLGRRTTWSTPLELDAATTPRSRESPLDSPLLPSAPVDDPDAGPPMERFMTCELSDLRLSEVGELVRDYRRLARLLARQAGSG</sequence>
<name>A0ACC2VXT1_9TREE</name>